<dbReference type="KEGG" id="vg:19526527"/>
<evidence type="ECO:0000313" key="2">
    <source>
        <dbReference type="Proteomes" id="UP000026902"/>
    </source>
</evidence>
<protein>
    <submittedName>
        <fullName evidence="1">Uncharacterized protein</fullName>
    </submittedName>
</protein>
<name>A0A024B0K8_9CAUD</name>
<keyword evidence="2" id="KW-1185">Reference proteome</keyword>
<dbReference type="EMBL" id="KJ489397">
    <property type="protein sequence ID" value="AHZ09661.1"/>
    <property type="molecule type" value="Genomic_DNA"/>
</dbReference>
<dbReference type="Proteomes" id="UP000026902">
    <property type="component" value="Segment"/>
</dbReference>
<proteinExistence type="predicted"/>
<accession>A0A024B0K8</accession>
<sequence length="92" mass="10530">MRKSVYLRDKLDDDILNVIKPLLKHHSFAHIMRELARDGIKYRSGEGVVAVSHKVIQSQIPEQPLPTAPLKEIKLTKKEASNEDIADRLDNF</sequence>
<evidence type="ECO:0000313" key="1">
    <source>
        <dbReference type="EMBL" id="AHZ09661.1"/>
    </source>
</evidence>
<dbReference type="GeneID" id="19526527"/>
<reference evidence="2" key="1">
    <citation type="submission" date="2014-09" db="EMBL/GenBank/DDBJ databases">
        <authorList>
            <person name="Sauder A.B."/>
            <person name="McKenzie Q.R."/>
            <person name="Temple L.M."/>
            <person name="Alexis B.K."/>
            <person name="Al-Atrache Z."/>
            <person name="Lewis L.O."/>
            <person name="Loesser-Casey K.E."/>
            <person name="Mitchell K.J."/>
        </authorList>
    </citation>
    <scope>NUCLEOTIDE SEQUENCE [LARGE SCALE GENOMIC DNA]</scope>
</reference>
<dbReference type="RefSeq" id="YP_009037127.1">
    <property type="nucleotide sequence ID" value="NC_024216.1"/>
</dbReference>
<organism evidence="1 2">
    <name type="scientific">Bacillus phage CAM003</name>
    <dbReference type="NCBI Taxonomy" id="1486657"/>
    <lineage>
        <taxon>Viruses</taxon>
        <taxon>Duplodnaviria</taxon>
        <taxon>Heunggongvirae</taxon>
        <taxon>Uroviricota</taxon>
        <taxon>Caudoviricetes</taxon>
        <taxon>Herelleviridae</taxon>
        <taxon>Bastillevirinae</taxon>
        <taxon>Bastillevirus</taxon>
        <taxon>Bastillevirus CAM003</taxon>
    </lineage>
</organism>